<feature type="region of interest" description="Disordered" evidence="2">
    <location>
        <begin position="1016"/>
        <end position="1048"/>
    </location>
</feature>
<feature type="region of interest" description="Disordered" evidence="2">
    <location>
        <begin position="888"/>
        <end position="927"/>
    </location>
</feature>
<feature type="compositionally biased region" description="Low complexity" evidence="2">
    <location>
        <begin position="1124"/>
        <end position="1141"/>
    </location>
</feature>
<feature type="region of interest" description="Disordered" evidence="2">
    <location>
        <begin position="1199"/>
        <end position="1329"/>
    </location>
</feature>
<evidence type="ECO:0000313" key="7">
    <source>
        <dbReference type="Proteomes" id="UP001239445"/>
    </source>
</evidence>
<feature type="region of interest" description="Disordered" evidence="2">
    <location>
        <begin position="1118"/>
        <end position="1174"/>
    </location>
</feature>
<keyword evidence="7" id="KW-1185">Reference proteome</keyword>
<gene>
    <name evidence="6" type="ORF">QBC47DRAFT_394073</name>
</gene>
<keyword evidence="1" id="KW-0677">Repeat</keyword>
<evidence type="ECO:0000259" key="3">
    <source>
        <dbReference type="Pfam" id="PF24809"/>
    </source>
</evidence>
<dbReference type="EMBL" id="MU839847">
    <property type="protein sequence ID" value="KAK1750445.1"/>
    <property type="molecule type" value="Genomic_DNA"/>
</dbReference>
<feature type="domain" description="DUF7708" evidence="3">
    <location>
        <begin position="69"/>
        <end position="206"/>
    </location>
</feature>
<dbReference type="SUPFAM" id="SSF52540">
    <property type="entry name" value="P-loop containing nucleoside triphosphate hydrolases"/>
    <property type="match status" value="1"/>
</dbReference>
<dbReference type="InterPro" id="IPR057218">
    <property type="entry name" value="DUF7896"/>
</dbReference>
<dbReference type="InterPro" id="IPR027417">
    <property type="entry name" value="P-loop_NTPase"/>
</dbReference>
<feature type="domain" description="Nephrocystin 3-like N-terminal" evidence="4">
    <location>
        <begin position="270"/>
        <end position="434"/>
    </location>
</feature>
<feature type="region of interest" description="Disordered" evidence="2">
    <location>
        <begin position="1447"/>
        <end position="1466"/>
    </location>
</feature>
<evidence type="ECO:0000259" key="4">
    <source>
        <dbReference type="Pfam" id="PF24883"/>
    </source>
</evidence>
<feature type="compositionally biased region" description="Polar residues" evidence="2">
    <location>
        <begin position="910"/>
        <end position="920"/>
    </location>
</feature>
<feature type="domain" description="DUF7896" evidence="5">
    <location>
        <begin position="1341"/>
        <end position="1390"/>
    </location>
</feature>
<comment type="caution">
    <text evidence="6">The sequence shown here is derived from an EMBL/GenBank/DDBJ whole genome shotgun (WGS) entry which is preliminary data.</text>
</comment>
<feature type="compositionally biased region" description="Polar residues" evidence="2">
    <location>
        <begin position="1527"/>
        <end position="1548"/>
    </location>
</feature>
<accession>A0AAJ0B3D2</accession>
<protein>
    <recommendedName>
        <fullName evidence="8">NACHT domain-containing protein</fullName>
    </recommendedName>
</protein>
<evidence type="ECO:0000313" key="6">
    <source>
        <dbReference type="EMBL" id="KAK1750445.1"/>
    </source>
</evidence>
<dbReference type="PANTHER" id="PTHR10039">
    <property type="entry name" value="AMELOGENIN"/>
    <property type="match status" value="1"/>
</dbReference>
<dbReference type="PANTHER" id="PTHR10039:SF14">
    <property type="entry name" value="NACHT DOMAIN-CONTAINING PROTEIN"/>
    <property type="match status" value="1"/>
</dbReference>
<dbReference type="InterPro" id="IPR056125">
    <property type="entry name" value="DUF7708"/>
</dbReference>
<dbReference type="Pfam" id="PF24809">
    <property type="entry name" value="DUF7708"/>
    <property type="match status" value="1"/>
</dbReference>
<feature type="region of interest" description="Disordered" evidence="2">
    <location>
        <begin position="1517"/>
        <end position="1548"/>
    </location>
</feature>
<sequence>MPLKAPAPALSSARRAIEVAFKDLEKTISPADSRDFAATTLDDVRKAAVDLERQLAARQSLRNMQRLEPLFQGLNHYSKVIDVLCNGTDYLPWIWAPIKLVLKISSDYIEAFERIIKAYSLIAESLGRFQLLERSFQGKPHLYPVFVVFYADILKFHKAAYRFITRRSWKTFFMTTWGRFEREFGATIEDLKRHGELIDKEVNAHNIVESRAMREALQSWRTESLERLAQEQREQTARQMQGVITWLRIDDSEQNVLLDSLTKIGQAHPGTVEWVLKKPQMASWLRTTTETPFLWLQGGPGTGKSVIVARLVSFLGVPKCGLGGSHVVRHFCSYTHESSTQYDQIVKSLLLQCVQSDGDLVAHIYEEYIGSKQATLPVLEKLLELSVGFIQTQRSLHILLDGLDECSPDKQQRLVRLMDRLVSSSTTCKVLVSSQDSAAIQSRLKRKSLLALSEEKECLKTAISNYAALRLRGMRQKLSELGISEDSVGGIATHVGERADGIFLWACLVLNYLSANFFYSGAEFMDAIDALPHELSSFYEKLLSRILSDLDRRSALRLRSIFSWIAFAKRPLRKAELQSALLFQTDNTVASRPVPAHILEACKPIVEERRNSTFAFIHISVRDYLQSESCQRSIRIDSESVLWDHGSSSFRCLRMGLDVFRPDSEQRERNLQVIRGAWGFLPYAAEFWCVYLRDMALTPIGGWDSSCRDAIARLSSHLSALEPDLERQLPALLMEELDPIRQFPAVWYDATVALQSRSSGQHRGTEGSDDQLVLPKSTQHVFLNYEITIRQIMTDRERWDSTASEFELFKENFSGHAYLCRFISCPHSITGFDNSETRAAHEAGHTPTFPCLVANCQYPPFCSSRALRKHSSDVHQIGAERRRVHRPISNWASSRRSGMPPLKLPPLGHYSSQSPDSQNMAKGPVPDRSISEQVIQPADNQFDVLDRIRSEFSQSRMDINSSYIGPASVPSPRILPEKQPEVQDWVFPPSQQIQQHPNEIGSEFQSDLFDGFGRSSLLPYEGPLPSSSSTVIKAKQQDDDTLPQYGPEDVTSVTPLVTPAEVDASEFNPLRSVRDDVGGANRSTTKIRAKRTKPLTAMELRKPHRVSHIRRHHNAPLEDHKHQQQQLVQSPQQQQQSQSRQPDTRGDNVSTHRLPYRAEEEQLQDSSYYSDFPRDSGYADYNPFKNTEIGEVLQQDPLHLDTSDDNISSKSNIGESLGEDSGYSGYPPHPSGHWRKQNPEQQVQQTLAEPARQFAWNSGPGTMDPSLENSPATFESSPQTGVLSNYMNRDSDGIQENDRGLQQPSRDTNDAGVHSLSERQVASDGRFCDPIKPDAKQPAFVKRWMCKEPPLWKGRYFSVIPISDCWMCVGGKKYRTYNDAAEHLTSTHFIMGDLLPSASLLGELIEEVEQPADMQEQHHGLFGGHELVYESWRSDDGKDIPLRSSQVFPGDLPPTTANITGPTPPAWGTYQKQTYDPYDPATLRVAGALEMQESTRTQVVSNETPNHDTGVSELVLRQDAPSGGPPASQQLQHAPLENSQTRNVVSSASDASGVPVTVSDLWLDREEIGKLLFPYEVTKPVEVSPFDIAHARTTYSTFANFGDQVLAQILLILKKDRYIAQQAAFARAMAATVGAKTENAGVTEHNPFEAGFSAQAGQAASSNTAPKKSLKEWTDADIQGYSEHRQRSEEERIANLQRYQENLQRYEEHMGRLKQKPTSGSPRAI</sequence>
<reference evidence="6" key="1">
    <citation type="submission" date="2023-06" db="EMBL/GenBank/DDBJ databases">
        <title>Genome-scale phylogeny and comparative genomics of the fungal order Sordariales.</title>
        <authorList>
            <consortium name="Lawrence Berkeley National Laboratory"/>
            <person name="Hensen N."/>
            <person name="Bonometti L."/>
            <person name="Westerberg I."/>
            <person name="Brannstrom I.O."/>
            <person name="Guillou S."/>
            <person name="Cros-Aarteil S."/>
            <person name="Calhoun S."/>
            <person name="Haridas S."/>
            <person name="Kuo A."/>
            <person name="Mondo S."/>
            <person name="Pangilinan J."/>
            <person name="Riley R."/>
            <person name="Labutti K."/>
            <person name="Andreopoulos B."/>
            <person name="Lipzen A."/>
            <person name="Chen C."/>
            <person name="Yanf M."/>
            <person name="Daum C."/>
            <person name="Ng V."/>
            <person name="Clum A."/>
            <person name="Steindorff A."/>
            <person name="Ohm R."/>
            <person name="Martin F."/>
            <person name="Silar P."/>
            <person name="Natvig D."/>
            <person name="Lalanne C."/>
            <person name="Gautier V."/>
            <person name="Ament-Velasquez S.L."/>
            <person name="Kruys A."/>
            <person name="Hutchinson M.I."/>
            <person name="Powell A.J."/>
            <person name="Barry K."/>
            <person name="Miller A.N."/>
            <person name="Grigoriev I.V."/>
            <person name="Debuchy R."/>
            <person name="Gladieux P."/>
            <person name="Thoren M.H."/>
            <person name="Johannesson H."/>
        </authorList>
    </citation>
    <scope>NUCLEOTIDE SEQUENCE</scope>
    <source>
        <strain evidence="6">PSN4</strain>
    </source>
</reference>
<feature type="compositionally biased region" description="Polar residues" evidence="2">
    <location>
        <begin position="1716"/>
        <end position="1725"/>
    </location>
</feature>
<evidence type="ECO:0000259" key="5">
    <source>
        <dbReference type="Pfam" id="PF25438"/>
    </source>
</evidence>
<name>A0AAJ0B3D2_9PEZI</name>
<dbReference type="InterPro" id="IPR056884">
    <property type="entry name" value="NPHP3-like_N"/>
</dbReference>
<evidence type="ECO:0000256" key="2">
    <source>
        <dbReference type="SAM" id="MobiDB-lite"/>
    </source>
</evidence>
<dbReference type="Proteomes" id="UP001239445">
    <property type="component" value="Unassembled WGS sequence"/>
</dbReference>
<evidence type="ECO:0000256" key="1">
    <source>
        <dbReference type="ARBA" id="ARBA00022737"/>
    </source>
</evidence>
<dbReference type="Pfam" id="PF25438">
    <property type="entry name" value="DUF7896"/>
    <property type="match status" value="1"/>
</dbReference>
<feature type="compositionally biased region" description="Polar residues" evidence="2">
    <location>
        <begin position="1205"/>
        <end position="1214"/>
    </location>
</feature>
<feature type="compositionally biased region" description="Basic and acidic residues" evidence="2">
    <location>
        <begin position="1289"/>
        <end position="1299"/>
    </location>
</feature>
<feature type="region of interest" description="Disordered" evidence="2">
    <location>
        <begin position="1704"/>
        <end position="1725"/>
    </location>
</feature>
<organism evidence="6 7">
    <name type="scientific">Echria macrotheca</name>
    <dbReference type="NCBI Taxonomy" id="438768"/>
    <lineage>
        <taxon>Eukaryota</taxon>
        <taxon>Fungi</taxon>
        <taxon>Dikarya</taxon>
        <taxon>Ascomycota</taxon>
        <taxon>Pezizomycotina</taxon>
        <taxon>Sordariomycetes</taxon>
        <taxon>Sordariomycetidae</taxon>
        <taxon>Sordariales</taxon>
        <taxon>Schizotheciaceae</taxon>
        <taxon>Echria</taxon>
    </lineage>
</organism>
<evidence type="ECO:0008006" key="8">
    <source>
        <dbReference type="Google" id="ProtNLM"/>
    </source>
</evidence>
<proteinExistence type="predicted"/>
<dbReference type="Pfam" id="PF24883">
    <property type="entry name" value="NPHP3_N"/>
    <property type="match status" value="1"/>
</dbReference>
<dbReference type="Gene3D" id="3.40.50.300">
    <property type="entry name" value="P-loop containing nucleotide triphosphate hydrolases"/>
    <property type="match status" value="1"/>
</dbReference>
<feature type="region of interest" description="Disordered" evidence="2">
    <location>
        <begin position="1062"/>
        <end position="1106"/>
    </location>
</feature>
<feature type="compositionally biased region" description="Polar residues" evidence="2">
    <location>
        <begin position="1267"/>
        <end position="1288"/>
    </location>
</feature>